<dbReference type="CDD" id="cd00082">
    <property type="entry name" value="HisKA"/>
    <property type="match status" value="1"/>
</dbReference>
<accession>A0A172T5U2</accession>
<evidence type="ECO:0000256" key="5">
    <source>
        <dbReference type="ARBA" id="ARBA00022777"/>
    </source>
</evidence>
<dbReference type="InterPro" id="IPR000700">
    <property type="entry name" value="PAS-assoc_C"/>
</dbReference>
<dbReference type="InterPro" id="IPR005467">
    <property type="entry name" value="His_kinase_dom"/>
</dbReference>
<dbReference type="STRING" id="1182568.SU48_00055"/>
<dbReference type="InterPro" id="IPR036890">
    <property type="entry name" value="HATPase_C_sf"/>
</dbReference>
<dbReference type="InterPro" id="IPR001610">
    <property type="entry name" value="PAC"/>
</dbReference>
<dbReference type="InterPro" id="IPR003594">
    <property type="entry name" value="HATPase_dom"/>
</dbReference>
<feature type="domain" description="PAS" evidence="7">
    <location>
        <begin position="283"/>
        <end position="353"/>
    </location>
</feature>
<evidence type="ECO:0000313" key="10">
    <source>
        <dbReference type="Proteomes" id="UP000077363"/>
    </source>
</evidence>
<dbReference type="Pfam" id="PF08447">
    <property type="entry name" value="PAS_3"/>
    <property type="match status" value="1"/>
</dbReference>
<feature type="domain" description="PAC" evidence="8">
    <location>
        <begin position="505"/>
        <end position="558"/>
    </location>
</feature>
<protein>
    <recommendedName>
        <fullName evidence="2">histidine kinase</fullName>
        <ecNumber evidence="2">2.7.13.3</ecNumber>
    </recommendedName>
</protein>
<reference evidence="9 10" key="1">
    <citation type="submission" date="2015-01" db="EMBL/GenBank/DDBJ databases">
        <title>Deinococcus puniceus/DY1/ whole genome sequencing.</title>
        <authorList>
            <person name="Kim M.K."/>
            <person name="Srinivasan S."/>
            <person name="Lee J.-J."/>
        </authorList>
    </citation>
    <scope>NUCLEOTIDE SEQUENCE [LARGE SCALE GENOMIC DNA]</scope>
    <source>
        <strain evidence="9 10">DY1</strain>
    </source>
</reference>
<dbReference type="Pfam" id="PF00512">
    <property type="entry name" value="HisKA"/>
    <property type="match status" value="1"/>
</dbReference>
<feature type="domain" description="PAS" evidence="7">
    <location>
        <begin position="143"/>
        <end position="201"/>
    </location>
</feature>
<dbReference type="PROSITE" id="PS50112">
    <property type="entry name" value="PAS"/>
    <property type="match status" value="3"/>
</dbReference>
<dbReference type="NCBIfam" id="TIGR00229">
    <property type="entry name" value="sensory_box"/>
    <property type="match status" value="2"/>
</dbReference>
<keyword evidence="10" id="KW-1185">Reference proteome</keyword>
<dbReference type="FunFam" id="3.30.450.20:FF:000099">
    <property type="entry name" value="Sensory box sensor histidine kinase"/>
    <property type="match status" value="1"/>
</dbReference>
<evidence type="ECO:0000256" key="4">
    <source>
        <dbReference type="ARBA" id="ARBA00022679"/>
    </source>
</evidence>
<dbReference type="Pfam" id="PF02518">
    <property type="entry name" value="HATPase_c"/>
    <property type="match status" value="1"/>
</dbReference>
<feature type="domain" description="PAC" evidence="8">
    <location>
        <begin position="356"/>
        <end position="408"/>
    </location>
</feature>
<organism evidence="9 10">
    <name type="scientific">Deinococcus puniceus</name>
    <dbReference type="NCBI Taxonomy" id="1182568"/>
    <lineage>
        <taxon>Bacteria</taxon>
        <taxon>Thermotogati</taxon>
        <taxon>Deinococcota</taxon>
        <taxon>Deinococci</taxon>
        <taxon>Deinococcales</taxon>
        <taxon>Deinococcaceae</taxon>
        <taxon>Deinococcus</taxon>
    </lineage>
</organism>
<dbReference type="Gene3D" id="3.30.565.10">
    <property type="entry name" value="Histidine kinase-like ATPase, C-terminal domain"/>
    <property type="match status" value="1"/>
</dbReference>
<dbReference type="Gene3D" id="3.30.450.20">
    <property type="entry name" value="PAS domain"/>
    <property type="match status" value="3"/>
</dbReference>
<dbReference type="EMBL" id="CP011387">
    <property type="protein sequence ID" value="ANE42415.1"/>
    <property type="molecule type" value="Genomic_DNA"/>
</dbReference>
<dbReference type="CDD" id="cd00130">
    <property type="entry name" value="PAS"/>
    <property type="match status" value="3"/>
</dbReference>
<dbReference type="PROSITE" id="PS50113">
    <property type="entry name" value="PAC"/>
    <property type="match status" value="2"/>
</dbReference>
<dbReference type="SUPFAM" id="SSF47384">
    <property type="entry name" value="Homodimeric domain of signal transducing histidine kinase"/>
    <property type="match status" value="1"/>
</dbReference>
<dbReference type="RefSeq" id="WP_064013459.1">
    <property type="nucleotide sequence ID" value="NZ_CP011387.1"/>
</dbReference>
<dbReference type="InterPro" id="IPR000014">
    <property type="entry name" value="PAS"/>
</dbReference>
<dbReference type="SMART" id="SM00387">
    <property type="entry name" value="HATPase_c"/>
    <property type="match status" value="1"/>
</dbReference>
<dbReference type="OrthoDB" id="9815750at2"/>
<keyword evidence="4" id="KW-0808">Transferase</keyword>
<evidence type="ECO:0000259" key="8">
    <source>
        <dbReference type="PROSITE" id="PS50113"/>
    </source>
</evidence>
<dbReference type="InterPro" id="IPR013655">
    <property type="entry name" value="PAS_fold_3"/>
</dbReference>
<gene>
    <name evidence="9" type="ORF">SU48_00055</name>
</gene>
<dbReference type="PATRIC" id="fig|1182568.3.peg.13"/>
<dbReference type="Gene3D" id="1.10.287.130">
    <property type="match status" value="1"/>
</dbReference>
<dbReference type="EC" id="2.7.13.3" evidence="2"/>
<comment type="catalytic activity">
    <reaction evidence="1">
        <text>ATP + protein L-histidine = ADP + protein N-phospho-L-histidine.</text>
        <dbReference type="EC" id="2.7.13.3"/>
    </reaction>
</comment>
<evidence type="ECO:0000256" key="1">
    <source>
        <dbReference type="ARBA" id="ARBA00000085"/>
    </source>
</evidence>
<dbReference type="PANTHER" id="PTHR43304:SF1">
    <property type="entry name" value="PAC DOMAIN-CONTAINING PROTEIN"/>
    <property type="match status" value="1"/>
</dbReference>
<dbReference type="SMART" id="SM00091">
    <property type="entry name" value="PAS"/>
    <property type="match status" value="3"/>
</dbReference>
<dbReference type="PANTHER" id="PTHR43304">
    <property type="entry name" value="PHYTOCHROME-LIKE PROTEIN CPH1"/>
    <property type="match status" value="1"/>
</dbReference>
<dbReference type="InterPro" id="IPR036097">
    <property type="entry name" value="HisK_dim/P_sf"/>
</dbReference>
<evidence type="ECO:0000259" key="6">
    <source>
        <dbReference type="PROSITE" id="PS50109"/>
    </source>
</evidence>
<dbReference type="SUPFAM" id="SSF55874">
    <property type="entry name" value="ATPase domain of HSP90 chaperone/DNA topoisomerase II/histidine kinase"/>
    <property type="match status" value="1"/>
</dbReference>
<dbReference type="SUPFAM" id="SSF55785">
    <property type="entry name" value="PYP-like sensor domain (PAS domain)"/>
    <property type="match status" value="3"/>
</dbReference>
<evidence type="ECO:0000256" key="3">
    <source>
        <dbReference type="ARBA" id="ARBA00022553"/>
    </source>
</evidence>
<dbReference type="InterPro" id="IPR003661">
    <property type="entry name" value="HisK_dim/P_dom"/>
</dbReference>
<dbReference type="Pfam" id="PF13188">
    <property type="entry name" value="PAS_8"/>
    <property type="match status" value="1"/>
</dbReference>
<keyword evidence="3" id="KW-0597">Phosphoprotein</keyword>
<dbReference type="Proteomes" id="UP000077363">
    <property type="component" value="Chromosome"/>
</dbReference>
<feature type="domain" description="PAS" evidence="7">
    <location>
        <begin position="426"/>
        <end position="502"/>
    </location>
</feature>
<dbReference type="KEGG" id="dpu:SU48_00055"/>
<dbReference type="GO" id="GO:0000155">
    <property type="term" value="F:phosphorelay sensor kinase activity"/>
    <property type="evidence" value="ECO:0007669"/>
    <property type="project" value="InterPro"/>
</dbReference>
<dbReference type="PROSITE" id="PS50109">
    <property type="entry name" value="HIS_KIN"/>
    <property type="match status" value="1"/>
</dbReference>
<proteinExistence type="predicted"/>
<dbReference type="Pfam" id="PF13426">
    <property type="entry name" value="PAS_9"/>
    <property type="match status" value="1"/>
</dbReference>
<feature type="domain" description="Histidine kinase" evidence="6">
    <location>
        <begin position="576"/>
        <end position="792"/>
    </location>
</feature>
<dbReference type="InterPro" id="IPR004358">
    <property type="entry name" value="Sig_transdc_His_kin-like_C"/>
</dbReference>
<name>A0A172T5U2_9DEIO</name>
<dbReference type="AlphaFoldDB" id="A0A172T5U2"/>
<dbReference type="InterPro" id="IPR052162">
    <property type="entry name" value="Sensor_kinase/Photoreceptor"/>
</dbReference>
<dbReference type="SMART" id="SM00388">
    <property type="entry name" value="HisKA"/>
    <property type="match status" value="1"/>
</dbReference>
<keyword evidence="5 9" id="KW-0418">Kinase</keyword>
<dbReference type="PRINTS" id="PR00344">
    <property type="entry name" value="BCTRLSENSOR"/>
</dbReference>
<evidence type="ECO:0000259" key="7">
    <source>
        <dbReference type="PROSITE" id="PS50112"/>
    </source>
</evidence>
<dbReference type="SMART" id="SM00086">
    <property type="entry name" value="PAC"/>
    <property type="match status" value="2"/>
</dbReference>
<sequence length="800" mass="86310">MTAEGVPAGGSAAANPQAAWADVPAGPLLAALPDPVLLLYTGGTLLNAAATALFGRHAHPSDWAFLVDEAPALAAALPRAQAGETFALPLTLRGAPFTGTLSPAGPEHSGSVLLHLRATVPISTVPSSTVPLSSVPISTVPSSLEASLHLLDNLNLGLTVQDRQARILHANTAAQTILGLTLDQLTGRDSLDPRWKAVHPDGSPFPGNTHPSIRSLETGEILRDVPMGVFTPATAQRKSEEWRWLSITALPQGPSDWLPEGGVLTIFSDATAAQRTRGQLHGTEARFRSLVEATSQIVWVSAPDGMLHPPQPDWTEFTGQTDAELAGTGWMNALHPDDITPSAEVWGEALMRQGLYENEYRVRRRDGVYVPMQARAIPVKNEDGTLREWVGTSSDISAVRAAEARLRELNATLEARVQERTDELAQITRFTTLLLGAAGEGILGLDAGGRNTFANPAAARTLGYNIERLIGADQHALIHHHHGDGRPHDPAHCPIRQTIQDGQTRRVEEDVFWHAQGHAVPVAYIVTPTQDETGNVTGAVVMFQDITERLSARAALEDAIADLERSNRELAQFAYVASHDLQEPLRTVGSYAELLSRRYQGQLDPRADQYLSFMQEGVGRMQSLIRDLLSFAQIGRSDTPARVVSLDEVLREAAQNVGAALRDTGGHLTWDTPGTVLGHSSLLVQLFTNLIGNGLKFHREGVPPQVRVTARPEGSLMRIQVIDNGIGIGTEYHERIFAIFQRLHRREAYAGTGMGLAICRKIAEHHGGTLEVTLPPPDQFGSILTLSLPIPIPPQSALPL</sequence>
<evidence type="ECO:0000313" key="9">
    <source>
        <dbReference type="EMBL" id="ANE42415.1"/>
    </source>
</evidence>
<dbReference type="InterPro" id="IPR035965">
    <property type="entry name" value="PAS-like_dom_sf"/>
</dbReference>
<evidence type="ECO:0000256" key="2">
    <source>
        <dbReference type="ARBA" id="ARBA00012438"/>
    </source>
</evidence>